<dbReference type="AlphaFoldDB" id="A0A399RTW7"/>
<dbReference type="InterPro" id="IPR058067">
    <property type="entry name" value="CC_3452-like"/>
</dbReference>
<sequence>MNRFIPLAAAAAAIVLPAAAGTSFTAKVATPFETQENVVAAKALWSCSGDTCVAELNRRTVTVRTCKKVASEVGVLAGFSNDKESLSEEDLAKCNEAAKD</sequence>
<keyword evidence="3" id="KW-1185">Reference proteome</keyword>
<evidence type="ECO:0000313" key="3">
    <source>
        <dbReference type="Proteomes" id="UP000266385"/>
    </source>
</evidence>
<reference evidence="2 3" key="1">
    <citation type="submission" date="2018-08" db="EMBL/GenBank/DDBJ databases">
        <title>Henriciella mobilis sp. nov., isolated from seawater.</title>
        <authorList>
            <person name="Cheng H."/>
            <person name="Wu Y.-H."/>
            <person name="Xu X.-W."/>
            <person name="Guo L.-L."/>
        </authorList>
    </citation>
    <scope>NUCLEOTIDE SEQUENCE [LARGE SCALE GENOMIC DNA]</scope>
    <source>
        <strain evidence="2 3">JN25</strain>
    </source>
</reference>
<feature type="signal peptide" evidence="1">
    <location>
        <begin position="1"/>
        <end position="20"/>
    </location>
</feature>
<feature type="chain" id="PRO_5017475758" evidence="1">
    <location>
        <begin position="21"/>
        <end position="100"/>
    </location>
</feature>
<evidence type="ECO:0000313" key="2">
    <source>
        <dbReference type="EMBL" id="RIJ32915.1"/>
    </source>
</evidence>
<gene>
    <name evidence="2" type="ORF">D1223_03465</name>
</gene>
<proteinExistence type="predicted"/>
<evidence type="ECO:0000256" key="1">
    <source>
        <dbReference type="SAM" id="SignalP"/>
    </source>
</evidence>
<keyword evidence="1" id="KW-0732">Signal</keyword>
<dbReference type="Pfam" id="PF26624">
    <property type="entry name" value="DUF8200"/>
    <property type="match status" value="1"/>
</dbReference>
<dbReference type="NCBIfam" id="NF047636">
    <property type="entry name" value="CC_3452_fam"/>
    <property type="match status" value="1"/>
</dbReference>
<name>A0A399RTW7_9PROT</name>
<protein>
    <submittedName>
        <fullName evidence="2">Uncharacterized protein</fullName>
    </submittedName>
</protein>
<accession>A0A399RTW7</accession>
<dbReference type="InterPro" id="IPR058513">
    <property type="entry name" value="DUF8200"/>
</dbReference>
<dbReference type="Proteomes" id="UP000266385">
    <property type="component" value="Unassembled WGS sequence"/>
</dbReference>
<dbReference type="EMBL" id="QWFX01000005">
    <property type="protein sequence ID" value="RIJ32915.1"/>
    <property type="molecule type" value="Genomic_DNA"/>
</dbReference>
<comment type="caution">
    <text evidence="2">The sequence shown here is derived from an EMBL/GenBank/DDBJ whole genome shotgun (WGS) entry which is preliminary data.</text>
</comment>
<organism evidence="2 3">
    <name type="scientific">Henriciella mobilis</name>
    <dbReference type="NCBI Taxonomy" id="2305467"/>
    <lineage>
        <taxon>Bacteria</taxon>
        <taxon>Pseudomonadati</taxon>
        <taxon>Pseudomonadota</taxon>
        <taxon>Alphaproteobacteria</taxon>
        <taxon>Hyphomonadales</taxon>
        <taxon>Hyphomonadaceae</taxon>
        <taxon>Henriciella</taxon>
    </lineage>
</organism>
<dbReference type="RefSeq" id="WP_119374996.1">
    <property type="nucleotide sequence ID" value="NZ_QWFX01000005.1"/>
</dbReference>
<dbReference type="OrthoDB" id="7189520at2"/>